<sequence length="201" mass="22173">MDKTTGSPSLVPPAGGTYNATERLQGRALRDWERTVDTVLNAKTPQGASTGTAQDSLPRAPDLCQFSVEHHAPTRQPLSDIDLAQSLLTNRTRPAASGAGQTPYAEHQPQAVTHATAVRPSRQLVAEQALLKQLQTIPVLREYLPKQRVQILEEQPGRFTLRIRDFYASEEQLIRHLKVFTQISGIPIQRVVINGQAITIT</sequence>
<evidence type="ECO:0000256" key="1">
    <source>
        <dbReference type="SAM" id="MobiDB-lite"/>
    </source>
</evidence>
<protein>
    <submittedName>
        <fullName evidence="2">Uncharacterized protein</fullName>
    </submittedName>
</protein>
<evidence type="ECO:0000313" key="2">
    <source>
        <dbReference type="EMBL" id="SMA49887.1"/>
    </source>
</evidence>
<organism evidence="2 3">
    <name type="scientific">Parendozoicomonas haliclonae</name>
    <dbReference type="NCBI Taxonomy" id="1960125"/>
    <lineage>
        <taxon>Bacteria</taxon>
        <taxon>Pseudomonadati</taxon>
        <taxon>Pseudomonadota</taxon>
        <taxon>Gammaproteobacteria</taxon>
        <taxon>Oceanospirillales</taxon>
        <taxon>Endozoicomonadaceae</taxon>
        <taxon>Parendozoicomonas</taxon>
    </lineage>
</organism>
<gene>
    <name evidence="2" type="ORF">EHSB41UT_03678</name>
</gene>
<feature type="region of interest" description="Disordered" evidence="1">
    <location>
        <begin position="1"/>
        <end position="22"/>
    </location>
</feature>
<evidence type="ECO:0000313" key="3">
    <source>
        <dbReference type="Proteomes" id="UP000196573"/>
    </source>
</evidence>
<dbReference type="EMBL" id="FWPT01000009">
    <property type="protein sequence ID" value="SMA49887.1"/>
    <property type="molecule type" value="Genomic_DNA"/>
</dbReference>
<feature type="compositionally biased region" description="Polar residues" evidence="1">
    <location>
        <begin position="41"/>
        <end position="55"/>
    </location>
</feature>
<dbReference type="RefSeq" id="WP_087112333.1">
    <property type="nucleotide sequence ID" value="NZ_CBCSCN010000011.1"/>
</dbReference>
<name>A0A1X7AR55_9GAMM</name>
<dbReference type="AlphaFoldDB" id="A0A1X7AR55"/>
<keyword evidence="3" id="KW-1185">Reference proteome</keyword>
<feature type="region of interest" description="Disordered" evidence="1">
    <location>
        <begin position="40"/>
        <end position="59"/>
    </location>
</feature>
<reference evidence="2 3" key="1">
    <citation type="submission" date="2017-03" db="EMBL/GenBank/DDBJ databases">
        <authorList>
            <person name="Afonso C.L."/>
            <person name="Miller P.J."/>
            <person name="Scott M.A."/>
            <person name="Spackman E."/>
            <person name="Goraichik I."/>
            <person name="Dimitrov K.M."/>
            <person name="Suarez D.L."/>
            <person name="Swayne D.E."/>
        </authorList>
    </citation>
    <scope>NUCLEOTIDE SEQUENCE [LARGE SCALE GENOMIC DNA]</scope>
    <source>
        <strain evidence="2">SB41UT1</strain>
    </source>
</reference>
<accession>A0A1X7AR55</accession>
<dbReference type="Proteomes" id="UP000196573">
    <property type="component" value="Unassembled WGS sequence"/>
</dbReference>
<proteinExistence type="predicted"/>